<evidence type="ECO:0000313" key="2">
    <source>
        <dbReference type="Proteomes" id="UP001322481"/>
    </source>
</evidence>
<gene>
    <name evidence="1" type="ORF">U0R22_002666</name>
</gene>
<dbReference type="Pfam" id="PF08922">
    <property type="entry name" value="DUF1905"/>
    <property type="match status" value="1"/>
</dbReference>
<organism evidence="1 2">
    <name type="scientific">Mesorhizobium huakuii</name>
    <dbReference type="NCBI Taxonomy" id="28104"/>
    <lineage>
        <taxon>Bacteria</taxon>
        <taxon>Pseudomonadati</taxon>
        <taxon>Pseudomonadota</taxon>
        <taxon>Alphaproteobacteria</taxon>
        <taxon>Hyphomicrobiales</taxon>
        <taxon>Phyllobacteriaceae</taxon>
        <taxon>Mesorhizobium</taxon>
    </lineage>
</organism>
<dbReference type="EMBL" id="CP139858">
    <property type="protein sequence ID" value="WQB98513.1"/>
    <property type="molecule type" value="Genomic_DNA"/>
</dbReference>
<keyword evidence="2" id="KW-1185">Reference proteome</keyword>
<dbReference type="Gene3D" id="2.40.30.100">
    <property type="entry name" value="AF2212/PG0164-like"/>
    <property type="match status" value="1"/>
</dbReference>
<name>A0ABZ0VMM8_9HYPH</name>
<sequence>MEAKHDSSVVRFRAAIEIRGVNPYVLVRAEIAKLLKPDWRRPMPVRVQINGKPNPPWGINMMPVGYGSFYLYLHNAVRSASATAVGDCVEISVAFDECYRRGPTHKMPRAFAKQLRATPTAYAAWKELPPSRKKEILRHLAMLKSEDAKARNIERAVRVLSGAPERFLARSWNVVPLGTSARQR</sequence>
<evidence type="ECO:0000313" key="1">
    <source>
        <dbReference type="EMBL" id="WQB98513.1"/>
    </source>
</evidence>
<protein>
    <submittedName>
        <fullName evidence="1">YdeI/OmpD-associated family protein</fullName>
    </submittedName>
</protein>
<dbReference type="SUPFAM" id="SSF141694">
    <property type="entry name" value="AF2212/PG0164-like"/>
    <property type="match status" value="1"/>
</dbReference>
<dbReference type="RefSeq" id="WP_322418800.1">
    <property type="nucleotide sequence ID" value="NZ_CP139858.1"/>
</dbReference>
<accession>A0ABZ0VMM8</accession>
<dbReference type="Pfam" id="PF13376">
    <property type="entry name" value="OmdA"/>
    <property type="match status" value="1"/>
</dbReference>
<dbReference type="Proteomes" id="UP001322481">
    <property type="component" value="Chromosome"/>
</dbReference>
<dbReference type="InterPro" id="IPR015018">
    <property type="entry name" value="DUF1905"/>
</dbReference>
<dbReference type="InterPro" id="IPR037079">
    <property type="entry name" value="AF2212/PG0164-like_sf"/>
</dbReference>
<proteinExistence type="predicted"/>
<reference evidence="1 2" key="1">
    <citation type="submission" date="2023-11" db="EMBL/GenBank/DDBJ databases">
        <authorList>
            <person name="Panchal A.K."/>
            <person name="Meaney J.S."/>
            <person name="Karas B.J."/>
            <person name="diCenzo G.C."/>
        </authorList>
    </citation>
    <scope>NUCLEOTIDE SEQUENCE [LARGE SCALE GENOMIC DNA]</scope>
    <source>
        <strain evidence="1 2">NZP2235</strain>
    </source>
</reference>